<keyword evidence="6" id="KW-0539">Nucleus</keyword>
<sequence>MEAVAEGLWRLADYHEKQGELGKAIKCLEAICQSPVSFFPVLEVKTRLRIATLLLTYSHNVNHAKSHLERSQLLLKSIPSCFELKCRAYSLLSQCYHLVGAIPPQKQLLYKGLDLTNSAGHELSVKLWSCNFNSQLANALIIEGDYQNSISALESGYVFSAEICYPELQMFFATSILHVHLMQWYDDNSVEQAVNKCDEVWESMEPEKRQQCVGLLFYNELLHIFYRLRICDYKNAAQHLDKLDAAMKADLQQTQYIEDLTKEMNALNQSLSRSDLHYKDRLALTGKHAQLQEQLRSITRPTSMSKESLEPGHFGNVRRTSRDKLELAPYPIDGEWLPKSAVYALVDLMVVIFSRPKGLFKECSKRILSGMLTIQEIFLAEELVKLGIADGVREVSLQHSAIWMAGVYLMLIMQLLENKVAIELTRSEFVEAQEALVQMKNWFLRFPTILQACESMIEMLRGQYAHYVGCYHEATFHYIEAAKLTESKSIQAMCQVYAAVSYICIGDAESSTLALDLIGPVYSMMDSFVGVREKTSVLFAYGLLLMKQHDLQEARNRLAKGLQLTHNHLGNLQLVAQYLTILGSLALALHDTVQAREILRSSLTLAKKLYDIPTQIWLYTKSWVKRGMRWKTRNINVKRPMICKGDWLMRIPPFITSN</sequence>
<evidence type="ECO:0000256" key="4">
    <source>
        <dbReference type="ARBA" id="ARBA00022776"/>
    </source>
</evidence>
<comment type="similarity">
    <text evidence="2">Belongs to the SCC4/mau-2 family.</text>
</comment>
<dbReference type="SUPFAM" id="SSF48452">
    <property type="entry name" value="TPR-like"/>
    <property type="match status" value="1"/>
</dbReference>
<keyword evidence="7" id="KW-0131">Cell cycle</keyword>
<evidence type="ECO:0000256" key="2">
    <source>
        <dbReference type="ARBA" id="ARBA00008585"/>
    </source>
</evidence>
<keyword evidence="8" id="KW-1185">Reference proteome</keyword>
<evidence type="ECO:0000313" key="9">
    <source>
        <dbReference type="RefSeq" id="XP_050942563.1"/>
    </source>
</evidence>
<evidence type="ECO:0000256" key="7">
    <source>
        <dbReference type="ARBA" id="ARBA00023306"/>
    </source>
</evidence>
<accession>A0ABM3KXQ6</accession>
<evidence type="ECO:0000256" key="3">
    <source>
        <dbReference type="ARBA" id="ARBA00022618"/>
    </source>
</evidence>
<evidence type="ECO:0000256" key="1">
    <source>
        <dbReference type="ARBA" id="ARBA00004123"/>
    </source>
</evidence>
<evidence type="ECO:0000256" key="5">
    <source>
        <dbReference type="ARBA" id="ARBA00022829"/>
    </source>
</evidence>
<evidence type="ECO:0000256" key="6">
    <source>
        <dbReference type="ARBA" id="ARBA00023242"/>
    </source>
</evidence>
<dbReference type="Proteomes" id="UP001652600">
    <property type="component" value="Chromosome 6"/>
</dbReference>
<organism evidence="8 9">
    <name type="scientific">Cucumis melo</name>
    <name type="common">Muskmelon</name>
    <dbReference type="NCBI Taxonomy" id="3656"/>
    <lineage>
        <taxon>Eukaryota</taxon>
        <taxon>Viridiplantae</taxon>
        <taxon>Streptophyta</taxon>
        <taxon>Embryophyta</taxon>
        <taxon>Tracheophyta</taxon>
        <taxon>Spermatophyta</taxon>
        <taxon>Magnoliopsida</taxon>
        <taxon>eudicotyledons</taxon>
        <taxon>Gunneridae</taxon>
        <taxon>Pentapetalae</taxon>
        <taxon>rosids</taxon>
        <taxon>fabids</taxon>
        <taxon>Cucurbitales</taxon>
        <taxon>Cucurbitaceae</taxon>
        <taxon>Benincaseae</taxon>
        <taxon>Cucumis</taxon>
    </lineage>
</organism>
<gene>
    <name evidence="9" type="primary">LOC103490628</name>
</gene>
<reference evidence="9" key="1">
    <citation type="submission" date="2025-08" db="UniProtKB">
        <authorList>
            <consortium name="RefSeq"/>
        </authorList>
    </citation>
    <scope>IDENTIFICATION</scope>
    <source>
        <tissue evidence="9">Stem</tissue>
    </source>
</reference>
<dbReference type="RefSeq" id="XP_050942563.1">
    <property type="nucleotide sequence ID" value="XM_051086606.1"/>
</dbReference>
<dbReference type="PANTHER" id="PTHR21394">
    <property type="entry name" value="MAU2 CHROMATID COHESION FACTOR HOMOLOG"/>
    <property type="match status" value="1"/>
</dbReference>
<dbReference type="InterPro" id="IPR019440">
    <property type="entry name" value="MAU2"/>
</dbReference>
<keyword evidence="4" id="KW-0498">Mitosis</keyword>
<dbReference type="GeneID" id="103490628"/>
<keyword evidence="3" id="KW-0132">Cell division</keyword>
<dbReference type="InterPro" id="IPR011990">
    <property type="entry name" value="TPR-like_helical_dom_sf"/>
</dbReference>
<dbReference type="Pfam" id="PF10345">
    <property type="entry name" value="Cohesin_load"/>
    <property type="match status" value="1"/>
</dbReference>
<keyword evidence="5" id="KW-0159">Chromosome partition</keyword>
<name>A0ABM3KXQ6_CUCME</name>
<evidence type="ECO:0000313" key="8">
    <source>
        <dbReference type="Proteomes" id="UP001652600"/>
    </source>
</evidence>
<proteinExistence type="inferred from homology"/>
<comment type="subcellular location">
    <subcellularLocation>
        <location evidence="1">Nucleus</location>
    </subcellularLocation>
</comment>
<dbReference type="Gene3D" id="1.25.40.10">
    <property type="entry name" value="Tetratricopeptide repeat domain"/>
    <property type="match status" value="1"/>
</dbReference>
<protein>
    <submittedName>
        <fullName evidence="9">Sister chromatid cohesion protein SCC4 isoform X7</fullName>
    </submittedName>
</protein>